<keyword evidence="3" id="KW-0804">Transcription</keyword>
<dbReference type="AlphaFoldDB" id="A0A834VZ94"/>
<gene>
    <name evidence="6" type="ORF">G2W53_042799</name>
</gene>
<keyword evidence="4" id="KW-0539">Nucleus</keyword>
<evidence type="ECO:0000256" key="2">
    <source>
        <dbReference type="ARBA" id="ARBA00023125"/>
    </source>
</evidence>
<keyword evidence="2" id="KW-0238">DNA-binding</keyword>
<name>A0A834VZ94_9FABA</name>
<evidence type="ECO:0000256" key="4">
    <source>
        <dbReference type="ARBA" id="ARBA00023242"/>
    </source>
</evidence>
<evidence type="ECO:0000313" key="7">
    <source>
        <dbReference type="Proteomes" id="UP000634136"/>
    </source>
</evidence>
<dbReference type="GO" id="GO:0006355">
    <property type="term" value="P:regulation of DNA-templated transcription"/>
    <property type="evidence" value="ECO:0007669"/>
    <property type="project" value="InterPro"/>
</dbReference>
<keyword evidence="7" id="KW-1185">Reference proteome</keyword>
<dbReference type="FunFam" id="2.170.150.80:FF:000014">
    <property type="entry name" value="NAC domain-containing protein 104"/>
    <property type="match status" value="1"/>
</dbReference>
<dbReference type="PANTHER" id="PTHR31719:SF134">
    <property type="entry name" value="NAC DOMAIN-CONTAINING PROTEIN 104"/>
    <property type="match status" value="1"/>
</dbReference>
<accession>A0A834VZ94</accession>
<dbReference type="SUPFAM" id="SSF101941">
    <property type="entry name" value="NAC domain"/>
    <property type="match status" value="1"/>
</dbReference>
<comment type="caution">
    <text evidence="6">The sequence shown here is derived from an EMBL/GenBank/DDBJ whole genome shotgun (WGS) entry which is preliminary data.</text>
</comment>
<sequence>MGDNNNKNVKLPPGFRFYPTDEELLVHFLRRKASLLPCHPDVIPDLDLYPYDPWDLHAKALAEGNQWYYYSRRTQNRVTENGYWMPMGMEEAVIGGGGSNTKVIGMKKYFVFYLGDGVKTNWLMQEYRLSDSASTSAKSSSSSKTKSHPKPDRSKWVICRVYECDEDNDSGGGGGDGTELSCLDEVFLSLDDLEEISLPN</sequence>
<reference evidence="6" key="1">
    <citation type="submission" date="2020-09" db="EMBL/GenBank/DDBJ databases">
        <title>Genome-Enabled Discovery of Anthraquinone Biosynthesis in Senna tora.</title>
        <authorList>
            <person name="Kang S.-H."/>
            <person name="Pandey R.P."/>
            <person name="Lee C.-M."/>
            <person name="Sim J.-S."/>
            <person name="Jeong J.-T."/>
            <person name="Choi B.-S."/>
            <person name="Jung M."/>
            <person name="Ginzburg D."/>
            <person name="Zhao K."/>
            <person name="Won S.Y."/>
            <person name="Oh T.-J."/>
            <person name="Yu Y."/>
            <person name="Kim N.-H."/>
            <person name="Lee O.R."/>
            <person name="Lee T.-H."/>
            <person name="Bashyal P."/>
            <person name="Kim T.-S."/>
            <person name="Lee W.-H."/>
            <person name="Kawkins C."/>
            <person name="Kim C.-K."/>
            <person name="Kim J.S."/>
            <person name="Ahn B.O."/>
            <person name="Rhee S.Y."/>
            <person name="Sohng J.K."/>
        </authorList>
    </citation>
    <scope>NUCLEOTIDE SEQUENCE</scope>
    <source>
        <tissue evidence="6">Leaf</tissue>
    </source>
</reference>
<keyword evidence="1" id="KW-0805">Transcription regulation</keyword>
<evidence type="ECO:0000256" key="3">
    <source>
        <dbReference type="ARBA" id="ARBA00023163"/>
    </source>
</evidence>
<dbReference type="InterPro" id="IPR036093">
    <property type="entry name" value="NAC_dom_sf"/>
</dbReference>
<feature type="domain" description="NAC" evidence="5">
    <location>
        <begin position="11"/>
        <end position="164"/>
    </location>
</feature>
<dbReference type="EMBL" id="JAAIUW010000013">
    <property type="protein sequence ID" value="KAF7803688.1"/>
    <property type="molecule type" value="Genomic_DNA"/>
</dbReference>
<dbReference type="GO" id="GO:0003677">
    <property type="term" value="F:DNA binding"/>
    <property type="evidence" value="ECO:0007669"/>
    <property type="project" value="UniProtKB-KW"/>
</dbReference>
<dbReference type="PROSITE" id="PS51005">
    <property type="entry name" value="NAC"/>
    <property type="match status" value="1"/>
</dbReference>
<dbReference type="Gene3D" id="2.170.150.80">
    <property type="entry name" value="NAC domain"/>
    <property type="match status" value="1"/>
</dbReference>
<evidence type="ECO:0000256" key="1">
    <source>
        <dbReference type="ARBA" id="ARBA00023015"/>
    </source>
</evidence>
<evidence type="ECO:0000259" key="5">
    <source>
        <dbReference type="PROSITE" id="PS51005"/>
    </source>
</evidence>
<dbReference type="OrthoDB" id="1877845at2759"/>
<evidence type="ECO:0000313" key="6">
    <source>
        <dbReference type="EMBL" id="KAF7803688.1"/>
    </source>
</evidence>
<organism evidence="6 7">
    <name type="scientific">Senna tora</name>
    <dbReference type="NCBI Taxonomy" id="362788"/>
    <lineage>
        <taxon>Eukaryota</taxon>
        <taxon>Viridiplantae</taxon>
        <taxon>Streptophyta</taxon>
        <taxon>Embryophyta</taxon>
        <taxon>Tracheophyta</taxon>
        <taxon>Spermatophyta</taxon>
        <taxon>Magnoliopsida</taxon>
        <taxon>eudicotyledons</taxon>
        <taxon>Gunneridae</taxon>
        <taxon>Pentapetalae</taxon>
        <taxon>rosids</taxon>
        <taxon>fabids</taxon>
        <taxon>Fabales</taxon>
        <taxon>Fabaceae</taxon>
        <taxon>Caesalpinioideae</taxon>
        <taxon>Cassia clade</taxon>
        <taxon>Senna</taxon>
    </lineage>
</organism>
<dbReference type="Proteomes" id="UP000634136">
    <property type="component" value="Unassembled WGS sequence"/>
</dbReference>
<dbReference type="Pfam" id="PF02365">
    <property type="entry name" value="NAM"/>
    <property type="match status" value="1"/>
</dbReference>
<dbReference type="PANTHER" id="PTHR31719">
    <property type="entry name" value="NAC TRANSCRIPTION FACTOR 56"/>
    <property type="match status" value="1"/>
</dbReference>
<dbReference type="InterPro" id="IPR003441">
    <property type="entry name" value="NAC-dom"/>
</dbReference>
<proteinExistence type="predicted"/>
<protein>
    <submittedName>
        <fullName evidence="6">NAC domain-containing protein 104-like</fullName>
    </submittedName>
</protein>
<dbReference type="GO" id="GO:0048731">
    <property type="term" value="P:system development"/>
    <property type="evidence" value="ECO:0007669"/>
    <property type="project" value="TreeGrafter"/>
</dbReference>